<dbReference type="EMBL" id="JACHIA010000011">
    <property type="protein sequence ID" value="MBB6071832.1"/>
    <property type="molecule type" value="Genomic_DNA"/>
</dbReference>
<name>A0A841H1G9_9BACT</name>
<evidence type="ECO:0000259" key="1">
    <source>
        <dbReference type="PROSITE" id="PS51186"/>
    </source>
</evidence>
<dbReference type="InterPro" id="IPR000182">
    <property type="entry name" value="GNAT_dom"/>
</dbReference>
<proteinExistence type="predicted"/>
<dbReference type="AlphaFoldDB" id="A0A841H1G9"/>
<dbReference type="Pfam" id="PF13302">
    <property type="entry name" value="Acetyltransf_3"/>
    <property type="match status" value="1"/>
</dbReference>
<dbReference type="RefSeq" id="WP_205761588.1">
    <property type="nucleotide sequence ID" value="NZ_JABDTL010000001.1"/>
</dbReference>
<dbReference type="PROSITE" id="PS51186">
    <property type="entry name" value="GNAT"/>
    <property type="match status" value="1"/>
</dbReference>
<dbReference type="InterPro" id="IPR051531">
    <property type="entry name" value="N-acetyltransferase"/>
</dbReference>
<dbReference type="SUPFAM" id="SSF55729">
    <property type="entry name" value="Acyl-CoA N-acyltransferases (Nat)"/>
    <property type="match status" value="1"/>
</dbReference>
<evidence type="ECO:0000313" key="3">
    <source>
        <dbReference type="Proteomes" id="UP000582837"/>
    </source>
</evidence>
<feature type="domain" description="N-acetyltransferase" evidence="1">
    <location>
        <begin position="8"/>
        <end position="165"/>
    </location>
</feature>
<keyword evidence="3" id="KW-1185">Reference proteome</keyword>
<accession>A0A841H1G9</accession>
<protein>
    <submittedName>
        <fullName evidence="2">RimJ/RimL family protein N-acetyltransferase</fullName>
    </submittedName>
</protein>
<dbReference type="Proteomes" id="UP000582837">
    <property type="component" value="Unassembled WGS sequence"/>
</dbReference>
<comment type="caution">
    <text evidence="2">The sequence shown here is derived from an EMBL/GenBank/DDBJ whole genome shotgun (WGS) entry which is preliminary data.</text>
</comment>
<dbReference type="GO" id="GO:0016747">
    <property type="term" value="F:acyltransferase activity, transferring groups other than amino-acyl groups"/>
    <property type="evidence" value="ECO:0007669"/>
    <property type="project" value="InterPro"/>
</dbReference>
<gene>
    <name evidence="2" type="ORF">HNQ61_003492</name>
</gene>
<sequence length="183" mass="20718">MEILTARLLLREWRDSDREPFARLCADPAAMEFLRPLPDRAAADQLVDRISAHVNHHGWGFWAAELRESREFIGFIGIQCPRLTYPFSPCTEIGWRLAPQHWGRGYATEGARASLRVGFERLGLEEIVSFCAAGNARSREVMHRIGMAFSGHFHHPAMPEDHPLRAQCLFRITASRFAGLPPG</sequence>
<dbReference type="InterPro" id="IPR016181">
    <property type="entry name" value="Acyl_CoA_acyltransferase"/>
</dbReference>
<organism evidence="2 3">
    <name type="scientific">Longimicrobium terrae</name>
    <dbReference type="NCBI Taxonomy" id="1639882"/>
    <lineage>
        <taxon>Bacteria</taxon>
        <taxon>Pseudomonadati</taxon>
        <taxon>Gemmatimonadota</taxon>
        <taxon>Longimicrobiia</taxon>
        <taxon>Longimicrobiales</taxon>
        <taxon>Longimicrobiaceae</taxon>
        <taxon>Longimicrobium</taxon>
    </lineage>
</organism>
<keyword evidence="2" id="KW-0808">Transferase</keyword>
<evidence type="ECO:0000313" key="2">
    <source>
        <dbReference type="EMBL" id="MBB6071832.1"/>
    </source>
</evidence>
<dbReference type="PANTHER" id="PTHR43792">
    <property type="entry name" value="GNAT FAMILY, PUTATIVE (AFU_ORTHOLOGUE AFUA_3G00765)-RELATED-RELATED"/>
    <property type="match status" value="1"/>
</dbReference>
<dbReference type="Gene3D" id="3.40.630.30">
    <property type="match status" value="1"/>
</dbReference>
<reference evidence="2 3" key="1">
    <citation type="submission" date="2020-08" db="EMBL/GenBank/DDBJ databases">
        <title>Genomic Encyclopedia of Type Strains, Phase IV (KMG-IV): sequencing the most valuable type-strain genomes for metagenomic binning, comparative biology and taxonomic classification.</title>
        <authorList>
            <person name="Goeker M."/>
        </authorList>
    </citation>
    <scope>NUCLEOTIDE SEQUENCE [LARGE SCALE GENOMIC DNA]</scope>
    <source>
        <strain evidence="2 3">DSM 29007</strain>
    </source>
</reference>
<dbReference type="PANTHER" id="PTHR43792:SF1">
    <property type="entry name" value="N-ACETYLTRANSFERASE DOMAIN-CONTAINING PROTEIN"/>
    <property type="match status" value="1"/>
</dbReference>